<comment type="caution">
    <text evidence="1">The sequence shown here is derived from an EMBL/GenBank/DDBJ whole genome shotgun (WGS) entry which is preliminary data.</text>
</comment>
<keyword evidence="2" id="KW-1185">Reference proteome</keyword>
<proteinExistence type="predicted"/>
<evidence type="ECO:0000313" key="2">
    <source>
        <dbReference type="Proteomes" id="UP000769617"/>
    </source>
</evidence>
<reference evidence="1 2" key="1">
    <citation type="submission" date="2021-07" db="EMBL/GenBank/DDBJ databases">
        <authorList>
            <person name="So Y."/>
        </authorList>
    </citation>
    <scope>NUCLEOTIDE SEQUENCE [LARGE SCALE GENOMIC DNA]</scope>
    <source>
        <strain evidence="1 2">Y3S6</strain>
    </source>
</reference>
<gene>
    <name evidence="1" type="ORF">KPL81_03210</name>
</gene>
<dbReference type="EMBL" id="JAHYCA010000001">
    <property type="protein sequence ID" value="MBW6390175.1"/>
    <property type="molecule type" value="Genomic_DNA"/>
</dbReference>
<evidence type="ECO:0000313" key="1">
    <source>
        <dbReference type="EMBL" id="MBW6390175.1"/>
    </source>
</evidence>
<organism evidence="1 2">
    <name type="scientific">Billgrantia antri</name>
    <dbReference type="NCBI Taxonomy" id="2846777"/>
    <lineage>
        <taxon>Bacteria</taxon>
        <taxon>Pseudomonadati</taxon>
        <taxon>Pseudomonadota</taxon>
        <taxon>Gammaproteobacteria</taxon>
        <taxon>Oceanospirillales</taxon>
        <taxon>Halomonadaceae</taxon>
        <taxon>Billgrantia</taxon>
    </lineage>
</organism>
<dbReference type="Proteomes" id="UP000769617">
    <property type="component" value="Unassembled WGS sequence"/>
</dbReference>
<accession>A0ABS6ZJD4</accession>
<name>A0ABS6ZJD4_9GAMM</name>
<protein>
    <submittedName>
        <fullName evidence="1">Uncharacterized protein</fullName>
    </submittedName>
</protein>
<sequence>MIEFIDDHRESYGAEPICRALPIAPSTYYEPRPVMPSQIARHSAFSVIAG</sequence>